<keyword evidence="4" id="KW-0378">Hydrolase</keyword>
<dbReference type="GO" id="GO:0046872">
    <property type="term" value="F:metal ion binding"/>
    <property type="evidence" value="ECO:0007669"/>
    <property type="project" value="UniProtKB-KW"/>
</dbReference>
<dbReference type="Pfam" id="PF20582">
    <property type="entry name" value="UPF0758_N"/>
    <property type="match status" value="1"/>
</dbReference>
<dbReference type="PANTHER" id="PTHR30471">
    <property type="entry name" value="DNA REPAIR PROTEIN RADC"/>
    <property type="match status" value="1"/>
</dbReference>
<dbReference type="Proteomes" id="UP000050417">
    <property type="component" value="Unassembled WGS sequence"/>
</dbReference>
<dbReference type="NCBIfam" id="TIGR00608">
    <property type="entry name" value="radc"/>
    <property type="match status" value="1"/>
</dbReference>
<dbReference type="SUPFAM" id="SSF102712">
    <property type="entry name" value="JAB1/MPN domain"/>
    <property type="match status" value="1"/>
</dbReference>
<dbReference type="CDD" id="cd08071">
    <property type="entry name" value="MPN_DUF2466"/>
    <property type="match status" value="1"/>
</dbReference>
<feature type="domain" description="MPN" evidence="8">
    <location>
        <begin position="111"/>
        <end position="233"/>
    </location>
</feature>
<keyword evidence="5" id="KW-0862">Zinc</keyword>
<dbReference type="PROSITE" id="PS50249">
    <property type="entry name" value="MPN"/>
    <property type="match status" value="1"/>
</dbReference>
<evidence type="ECO:0000256" key="3">
    <source>
        <dbReference type="ARBA" id="ARBA00022723"/>
    </source>
</evidence>
<comment type="caution">
    <text evidence="9">The sequence shown here is derived from an EMBL/GenBank/DDBJ whole genome shotgun (WGS) entry which is preliminary data.</text>
</comment>
<name>A0A0N8GMR5_9CHLR</name>
<dbReference type="InterPro" id="IPR020891">
    <property type="entry name" value="UPF0758_CS"/>
</dbReference>
<evidence type="ECO:0000256" key="5">
    <source>
        <dbReference type="ARBA" id="ARBA00022833"/>
    </source>
</evidence>
<dbReference type="InterPro" id="IPR010994">
    <property type="entry name" value="RuvA_2-like"/>
</dbReference>
<dbReference type="STRING" id="1134406.ADN00_11800"/>
<dbReference type="InterPro" id="IPR046778">
    <property type="entry name" value="UPF0758_N"/>
</dbReference>
<evidence type="ECO:0000313" key="9">
    <source>
        <dbReference type="EMBL" id="KPL76034.1"/>
    </source>
</evidence>
<evidence type="ECO:0000259" key="8">
    <source>
        <dbReference type="PROSITE" id="PS50249"/>
    </source>
</evidence>
<comment type="similarity">
    <text evidence="1 7">Belongs to the UPF0758 family.</text>
</comment>
<dbReference type="SUPFAM" id="SSF47781">
    <property type="entry name" value="RuvA domain 2-like"/>
    <property type="match status" value="1"/>
</dbReference>
<reference evidence="9 10" key="1">
    <citation type="submission" date="2015-07" db="EMBL/GenBank/DDBJ databases">
        <title>Genome sequence of Ornatilinea apprima DSM 23815.</title>
        <authorList>
            <person name="Hemp J."/>
            <person name="Ward L.M."/>
            <person name="Pace L.A."/>
            <person name="Fischer W.W."/>
        </authorList>
    </citation>
    <scope>NUCLEOTIDE SEQUENCE [LARGE SCALE GENOMIC DNA]</scope>
    <source>
        <strain evidence="9 10">P3M-1</strain>
    </source>
</reference>
<dbReference type="PROSITE" id="PS01302">
    <property type="entry name" value="UPF0758"/>
    <property type="match status" value="1"/>
</dbReference>
<dbReference type="Pfam" id="PF04002">
    <property type="entry name" value="RadC"/>
    <property type="match status" value="1"/>
</dbReference>
<keyword evidence="2" id="KW-0645">Protease</keyword>
<dbReference type="InterPro" id="IPR025657">
    <property type="entry name" value="RadC_JAB"/>
</dbReference>
<dbReference type="InterPro" id="IPR037518">
    <property type="entry name" value="MPN"/>
</dbReference>
<evidence type="ECO:0000256" key="1">
    <source>
        <dbReference type="ARBA" id="ARBA00010243"/>
    </source>
</evidence>
<evidence type="ECO:0000256" key="4">
    <source>
        <dbReference type="ARBA" id="ARBA00022801"/>
    </source>
</evidence>
<evidence type="ECO:0000256" key="2">
    <source>
        <dbReference type="ARBA" id="ARBA00022670"/>
    </source>
</evidence>
<dbReference type="EMBL" id="LGCL01000026">
    <property type="protein sequence ID" value="KPL76034.1"/>
    <property type="molecule type" value="Genomic_DNA"/>
</dbReference>
<evidence type="ECO:0000313" key="10">
    <source>
        <dbReference type="Proteomes" id="UP000050417"/>
    </source>
</evidence>
<accession>A0A0N8GMR5</accession>
<dbReference type="NCBIfam" id="NF000642">
    <property type="entry name" value="PRK00024.1"/>
    <property type="match status" value="1"/>
</dbReference>
<gene>
    <name evidence="9" type="ORF">ADN00_11800</name>
</gene>
<evidence type="ECO:0000256" key="6">
    <source>
        <dbReference type="ARBA" id="ARBA00023049"/>
    </source>
</evidence>
<dbReference type="RefSeq" id="WP_075063217.1">
    <property type="nucleotide sequence ID" value="NZ_LGCL01000026.1"/>
</dbReference>
<organism evidence="9 10">
    <name type="scientific">Ornatilinea apprima</name>
    <dbReference type="NCBI Taxonomy" id="1134406"/>
    <lineage>
        <taxon>Bacteria</taxon>
        <taxon>Bacillati</taxon>
        <taxon>Chloroflexota</taxon>
        <taxon>Anaerolineae</taxon>
        <taxon>Anaerolineales</taxon>
        <taxon>Anaerolineaceae</taxon>
        <taxon>Ornatilinea</taxon>
    </lineage>
</organism>
<dbReference type="PATRIC" id="fig|1134406.4.peg.3836"/>
<dbReference type="OrthoDB" id="9804482at2"/>
<keyword evidence="6" id="KW-0482">Metalloprotease</keyword>
<keyword evidence="3" id="KW-0479">Metal-binding</keyword>
<sequence length="236" mass="25480">MPKDNGSIGYRITDLESNDRPCERLAEVGAQALSNAELLAILLRVGIPGENAVQLGGRLLRDLKGLSGIHQASFDEVCQQKGVGPAKAAQIKAAIELGRRLQAFTGDDRPAIHSPQDAADLVMFEMSALLQENLWVLHLDTRNRVVHTDRIYKGSLNSSTVRVGELFKAAIQRNAAAVILVHNHPSGDPGPSPEDIQLTRAAVQAGKLLDIKVLDHLVIGHGRFVSLKERGLGFDA</sequence>
<keyword evidence="10" id="KW-1185">Reference proteome</keyword>
<dbReference type="InterPro" id="IPR001405">
    <property type="entry name" value="UPF0758"/>
</dbReference>
<dbReference type="PANTHER" id="PTHR30471:SF3">
    <property type="entry name" value="UPF0758 PROTEIN YEES-RELATED"/>
    <property type="match status" value="1"/>
</dbReference>
<proteinExistence type="inferred from homology"/>
<evidence type="ECO:0000256" key="7">
    <source>
        <dbReference type="RuleBase" id="RU003797"/>
    </source>
</evidence>
<dbReference type="AlphaFoldDB" id="A0A0N8GMR5"/>
<dbReference type="GO" id="GO:0006508">
    <property type="term" value="P:proteolysis"/>
    <property type="evidence" value="ECO:0007669"/>
    <property type="project" value="UniProtKB-KW"/>
</dbReference>
<dbReference type="Gene3D" id="3.40.140.10">
    <property type="entry name" value="Cytidine Deaminase, domain 2"/>
    <property type="match status" value="1"/>
</dbReference>
<protein>
    <submittedName>
        <fullName evidence="9">DNA repair protein RadC</fullName>
    </submittedName>
</protein>
<dbReference type="GO" id="GO:0008237">
    <property type="term" value="F:metallopeptidase activity"/>
    <property type="evidence" value="ECO:0007669"/>
    <property type="project" value="UniProtKB-KW"/>
</dbReference>